<proteinExistence type="predicted"/>
<organism evidence="1 2">
    <name type="scientific">Cellulomonas xylanilytica</name>
    <dbReference type="NCBI Taxonomy" id="233583"/>
    <lineage>
        <taxon>Bacteria</taxon>
        <taxon>Bacillati</taxon>
        <taxon>Actinomycetota</taxon>
        <taxon>Actinomycetes</taxon>
        <taxon>Micrococcales</taxon>
        <taxon>Cellulomonadaceae</taxon>
        <taxon>Cellulomonas</taxon>
    </lineage>
</organism>
<gene>
    <name evidence="1" type="ORF">CXY01_34690</name>
</gene>
<name>A0A510V7U5_9CELL</name>
<protein>
    <submittedName>
        <fullName evidence="1">Uncharacterized protein</fullName>
    </submittedName>
</protein>
<dbReference type="EMBL" id="BJUB01000012">
    <property type="protein sequence ID" value="GEK22949.1"/>
    <property type="molecule type" value="Genomic_DNA"/>
</dbReference>
<keyword evidence="2" id="KW-1185">Reference proteome</keyword>
<dbReference type="Proteomes" id="UP000321118">
    <property type="component" value="Unassembled WGS sequence"/>
</dbReference>
<dbReference type="AlphaFoldDB" id="A0A510V7U5"/>
<comment type="caution">
    <text evidence="1">The sequence shown here is derived from an EMBL/GenBank/DDBJ whole genome shotgun (WGS) entry which is preliminary data.</text>
</comment>
<evidence type="ECO:0000313" key="2">
    <source>
        <dbReference type="Proteomes" id="UP000321118"/>
    </source>
</evidence>
<accession>A0A510V7U5</accession>
<dbReference type="SUPFAM" id="SSF50475">
    <property type="entry name" value="FMN-binding split barrel"/>
    <property type="match status" value="1"/>
</dbReference>
<reference evidence="1 2" key="1">
    <citation type="submission" date="2019-07" db="EMBL/GenBank/DDBJ databases">
        <title>Whole genome shotgun sequence of Cellulomonas xylanilytica NBRC 101102.</title>
        <authorList>
            <person name="Hosoyama A."/>
            <person name="Uohara A."/>
            <person name="Ohji S."/>
            <person name="Ichikawa N."/>
        </authorList>
    </citation>
    <scope>NUCLEOTIDE SEQUENCE [LARGE SCALE GENOMIC DNA]</scope>
    <source>
        <strain evidence="1 2">NBRC 101102</strain>
    </source>
</reference>
<sequence length="113" mass="12794">MYYVYELPDILIGTQTTSRKARNVARDPRVTALFDVVGDAPVGALVYGTAELDRHDVLAKRATIFRRYMDDEAADGFARSLADSWEPVIIRVRPDRIVSWDYRKGFPGFPVDA</sequence>
<dbReference type="Gene3D" id="2.30.110.10">
    <property type="entry name" value="Electron Transport, Fmn-binding Protein, Chain A"/>
    <property type="match status" value="1"/>
</dbReference>
<dbReference type="InterPro" id="IPR012349">
    <property type="entry name" value="Split_barrel_FMN-bd"/>
</dbReference>
<evidence type="ECO:0000313" key="1">
    <source>
        <dbReference type="EMBL" id="GEK22949.1"/>
    </source>
</evidence>